<evidence type="ECO:0000256" key="2">
    <source>
        <dbReference type="ARBA" id="ARBA00008390"/>
    </source>
</evidence>
<evidence type="ECO:0000256" key="5">
    <source>
        <dbReference type="ARBA" id="ARBA00023121"/>
    </source>
</evidence>
<dbReference type="Ensembl" id="ENSAMXT00000041633.1">
    <property type="protein sequence ID" value="ENSAMXP00000043413.1"/>
    <property type="gene ID" value="ENSAMXG00000005739.2"/>
</dbReference>
<feature type="region of interest" description="Disordered" evidence="6">
    <location>
        <begin position="159"/>
        <end position="181"/>
    </location>
</feature>
<keyword evidence="5" id="KW-0446">Lipid-binding</keyword>
<feature type="domain" description="DUF4585" evidence="7">
    <location>
        <begin position="317"/>
        <end position="386"/>
    </location>
</feature>
<dbReference type="GO" id="GO:0008289">
    <property type="term" value="F:lipid binding"/>
    <property type="evidence" value="ECO:0007669"/>
    <property type="project" value="UniProtKB-KW"/>
</dbReference>
<dbReference type="AlphaFoldDB" id="A0A3B1JM58"/>
<protein>
    <recommendedName>
        <fullName evidence="7">DUF4585 domain-containing protein</fullName>
    </recommendedName>
</protein>
<evidence type="ECO:0000259" key="7">
    <source>
        <dbReference type="Pfam" id="PF15232"/>
    </source>
</evidence>
<keyword evidence="3" id="KW-0813">Transport</keyword>
<dbReference type="InterPro" id="IPR000463">
    <property type="entry name" value="Fatty_acid-bd"/>
</dbReference>
<dbReference type="Gene3D" id="2.40.128.20">
    <property type="match status" value="1"/>
</dbReference>
<evidence type="ECO:0000313" key="8">
    <source>
        <dbReference type="Ensembl" id="ENSAMXP00000043413.1"/>
    </source>
</evidence>
<organism evidence="8 9">
    <name type="scientific">Astyanax mexicanus</name>
    <name type="common">Blind cave fish</name>
    <name type="synonym">Astyanax fasciatus mexicanus</name>
    <dbReference type="NCBI Taxonomy" id="7994"/>
    <lineage>
        <taxon>Eukaryota</taxon>
        <taxon>Metazoa</taxon>
        <taxon>Chordata</taxon>
        <taxon>Craniata</taxon>
        <taxon>Vertebrata</taxon>
        <taxon>Euteleostomi</taxon>
        <taxon>Actinopterygii</taxon>
        <taxon>Neopterygii</taxon>
        <taxon>Teleostei</taxon>
        <taxon>Ostariophysi</taxon>
        <taxon>Characiformes</taxon>
        <taxon>Characoidei</taxon>
        <taxon>Acestrorhamphidae</taxon>
        <taxon>Acestrorhamphinae</taxon>
        <taxon>Astyanax</taxon>
    </lineage>
</organism>
<reference evidence="8" key="4">
    <citation type="submission" date="2025-09" db="UniProtKB">
        <authorList>
            <consortium name="Ensembl"/>
        </authorList>
    </citation>
    <scope>IDENTIFICATION</scope>
</reference>
<proteinExistence type="inferred from homology"/>
<evidence type="ECO:0000313" key="9">
    <source>
        <dbReference type="Proteomes" id="UP000018467"/>
    </source>
</evidence>
<dbReference type="InterPro" id="IPR012674">
    <property type="entry name" value="Calycin"/>
</dbReference>
<evidence type="ECO:0000256" key="3">
    <source>
        <dbReference type="ARBA" id="ARBA00022448"/>
    </source>
</evidence>
<reference evidence="9" key="1">
    <citation type="submission" date="2013-03" db="EMBL/GenBank/DDBJ databases">
        <authorList>
            <person name="Jeffery W."/>
            <person name="Warren W."/>
            <person name="Wilson R.K."/>
        </authorList>
    </citation>
    <scope>NUCLEOTIDE SEQUENCE</scope>
    <source>
        <strain evidence="9">female</strain>
    </source>
</reference>
<sequence length="406" mass="44807">MAFSGKWETESQQGYDEFCKLIGIPDDVIEKGRDYKLVTEVVQNGDEYSWTQHYPANHSITNKFVIGKECDMETIGGKKFKATVTMEGAKLSVRFPNYHHTSEVSGGKLVENSSKLEYKKQQDSVEQRQHLAQHYCPPTLSSSSEELESCKPSDQIFSTVKDDRQTPGPPPRPQSTAGPAPACILTVAPTPVLPQYFYKANPLGYQTVSPHMGTVSYVQGPVMLQTPPINQPAAANCPIPLMRSLSEEVRLLSQPFPTDGSSVQQRSSMQQTENGEIRLKMATPDTQQCTAFVATLGAEVMQGSTSMLYQEMGGGLAQSPRQLLLDPETGRCFYVDMPQLPQRKMLFDPQTCQYVEVLLPQQTIPSPVMPSPCAIPVPSLHIPAIYTPHCLPYVQAHPQLLPPPGP</sequence>
<evidence type="ECO:0000256" key="4">
    <source>
        <dbReference type="ARBA" id="ARBA00022490"/>
    </source>
</evidence>
<dbReference type="InterPro" id="IPR052303">
    <property type="entry name" value="CEFIP"/>
</dbReference>
<comment type="subcellular location">
    <subcellularLocation>
        <location evidence="1">Cytoplasm</location>
    </subcellularLocation>
</comment>
<dbReference type="Proteomes" id="UP000018467">
    <property type="component" value="Unassembled WGS sequence"/>
</dbReference>
<dbReference type="GO" id="GO:0005654">
    <property type="term" value="C:nucleoplasm"/>
    <property type="evidence" value="ECO:0007669"/>
    <property type="project" value="TreeGrafter"/>
</dbReference>
<dbReference type="GeneTree" id="ENSGT00940000157139"/>
<keyword evidence="9" id="KW-1185">Reference proteome</keyword>
<keyword evidence="4" id="KW-0963">Cytoplasm</keyword>
<dbReference type="PRINTS" id="PR00178">
    <property type="entry name" value="FATTYACIDBP"/>
</dbReference>
<evidence type="ECO:0000256" key="1">
    <source>
        <dbReference type="ARBA" id="ARBA00004496"/>
    </source>
</evidence>
<comment type="similarity">
    <text evidence="2">Belongs to the calycin superfamily. Fatty-acid binding protein (FABP) family.</text>
</comment>
<reference evidence="8" key="3">
    <citation type="submission" date="2025-08" db="UniProtKB">
        <authorList>
            <consortium name="Ensembl"/>
        </authorList>
    </citation>
    <scope>IDENTIFICATION</scope>
</reference>
<dbReference type="FunFam" id="2.40.128.20:FF:000006">
    <property type="entry name" value="Fatty acid-binding protein, liver"/>
    <property type="match status" value="1"/>
</dbReference>
<name>A0A3B1JM58_ASTMX</name>
<dbReference type="PANTHER" id="PTHR33775:SF1">
    <property type="entry name" value="PROLINE-RICH BASIC PROTEIN 1"/>
    <property type="match status" value="1"/>
</dbReference>
<dbReference type="Bgee" id="ENSAMXG00000005739">
    <property type="expression patterns" value="Expressed in intestine and 12 other cell types or tissues"/>
</dbReference>
<dbReference type="InterPro" id="IPR027838">
    <property type="entry name" value="DUF4585"/>
</dbReference>
<dbReference type="STRING" id="7994.ENSAMXP00000043413"/>
<dbReference type="PANTHER" id="PTHR33775">
    <property type="entry name" value="CARDIAC-ENRICHED FHL2-INTERACTING PROTEIN-RELATED"/>
    <property type="match status" value="1"/>
</dbReference>
<dbReference type="Pfam" id="PF14651">
    <property type="entry name" value="Lipocalin_7"/>
    <property type="match status" value="1"/>
</dbReference>
<dbReference type="GO" id="GO:0005737">
    <property type="term" value="C:cytoplasm"/>
    <property type="evidence" value="ECO:0007669"/>
    <property type="project" value="UniProtKB-SubCell"/>
</dbReference>
<accession>A0A3B1JM58</accession>
<dbReference type="SUPFAM" id="SSF50814">
    <property type="entry name" value="Lipocalins"/>
    <property type="match status" value="1"/>
</dbReference>
<dbReference type="InParanoid" id="A0A3B1JM58"/>
<evidence type="ECO:0000256" key="6">
    <source>
        <dbReference type="SAM" id="MobiDB-lite"/>
    </source>
</evidence>
<dbReference type="Pfam" id="PF15232">
    <property type="entry name" value="DUF4585"/>
    <property type="match status" value="1"/>
</dbReference>
<reference evidence="9" key="2">
    <citation type="journal article" date="2014" name="Nat. Commun.">
        <title>The cavefish genome reveals candidate genes for eye loss.</title>
        <authorList>
            <person name="McGaugh S.E."/>
            <person name="Gross J.B."/>
            <person name="Aken B."/>
            <person name="Blin M."/>
            <person name="Borowsky R."/>
            <person name="Chalopin D."/>
            <person name="Hinaux H."/>
            <person name="Jeffery W.R."/>
            <person name="Keene A."/>
            <person name="Ma L."/>
            <person name="Minx P."/>
            <person name="Murphy D."/>
            <person name="O'Quin K.E."/>
            <person name="Retaux S."/>
            <person name="Rohner N."/>
            <person name="Searle S.M."/>
            <person name="Stahl B.A."/>
            <person name="Tabin C."/>
            <person name="Volff J.N."/>
            <person name="Yoshizawa M."/>
            <person name="Warren W.C."/>
        </authorList>
    </citation>
    <scope>NUCLEOTIDE SEQUENCE [LARGE SCALE GENOMIC DNA]</scope>
    <source>
        <strain evidence="9">female</strain>
    </source>
</reference>